<keyword evidence="3" id="KW-0813">Transport</keyword>
<evidence type="ECO:0000256" key="1">
    <source>
        <dbReference type="ARBA" id="ARBA00004448"/>
    </source>
</evidence>
<evidence type="ECO:0000256" key="7">
    <source>
        <dbReference type="ARBA" id="ARBA00022989"/>
    </source>
</evidence>
<dbReference type="EMBL" id="GG662612">
    <property type="protein sequence ID" value="EAS00614.3"/>
    <property type="molecule type" value="Genomic_DNA"/>
</dbReference>
<keyword evidence="10 11" id="KW-0472">Membrane</keyword>
<keyword evidence="6" id="KW-0653">Protein transport</keyword>
<dbReference type="InParanoid" id="I7MFU8"/>
<proteinExistence type="inferred from homology"/>
<evidence type="ECO:0000256" key="10">
    <source>
        <dbReference type="ARBA" id="ARBA00023136"/>
    </source>
</evidence>
<dbReference type="PANTHER" id="PTHR10485">
    <property type="entry name" value="MITOCHONDRIAL IMPORT INNER MEMBRANE TRANSLOCASE SUBUNIT TIM-17"/>
    <property type="match status" value="1"/>
</dbReference>
<evidence type="ECO:0000313" key="13">
    <source>
        <dbReference type="Proteomes" id="UP000009168"/>
    </source>
</evidence>
<dbReference type="STRING" id="312017.I7MFU8"/>
<dbReference type="KEGG" id="tet:TTHERM_00411650"/>
<feature type="transmembrane region" description="Helical" evidence="11">
    <location>
        <begin position="21"/>
        <end position="41"/>
    </location>
</feature>
<comment type="similarity">
    <text evidence="2">Belongs to the Tim17/Tim22/Tim23 family.</text>
</comment>
<dbReference type="AlphaFoldDB" id="I7MFU8"/>
<dbReference type="PANTHER" id="PTHR10485:SF0">
    <property type="entry name" value="AT05822P-RELATED"/>
    <property type="match status" value="1"/>
</dbReference>
<accession>I7MFU8</accession>
<protein>
    <submittedName>
        <fullName evidence="12">Tim17/tim22/tim23/pmp24 family protein</fullName>
    </submittedName>
</protein>
<evidence type="ECO:0000256" key="6">
    <source>
        <dbReference type="ARBA" id="ARBA00022927"/>
    </source>
</evidence>
<dbReference type="Pfam" id="PF02466">
    <property type="entry name" value="Tim17"/>
    <property type="match status" value="1"/>
</dbReference>
<dbReference type="RefSeq" id="XP_001020859.3">
    <property type="nucleotide sequence ID" value="XM_001020859.3"/>
</dbReference>
<dbReference type="GO" id="GO:0008320">
    <property type="term" value="F:protein transmembrane transporter activity"/>
    <property type="evidence" value="ECO:0007669"/>
    <property type="project" value="TreeGrafter"/>
</dbReference>
<keyword evidence="13" id="KW-1185">Reference proteome</keyword>
<gene>
    <name evidence="12" type="ORF">TTHERM_00411650</name>
</gene>
<evidence type="ECO:0000256" key="9">
    <source>
        <dbReference type="ARBA" id="ARBA00023128"/>
    </source>
</evidence>
<comment type="subcellular location">
    <subcellularLocation>
        <location evidence="1">Mitochondrion inner membrane</location>
        <topology evidence="1">Multi-pass membrane protein</topology>
    </subcellularLocation>
</comment>
<evidence type="ECO:0000256" key="4">
    <source>
        <dbReference type="ARBA" id="ARBA00022692"/>
    </source>
</evidence>
<evidence type="ECO:0000256" key="2">
    <source>
        <dbReference type="ARBA" id="ARBA00008444"/>
    </source>
</evidence>
<name>I7MFU8_TETTS</name>
<dbReference type="GO" id="GO:0005744">
    <property type="term" value="C:TIM23 mitochondrial import inner membrane translocase complex"/>
    <property type="evidence" value="ECO:0007669"/>
    <property type="project" value="TreeGrafter"/>
</dbReference>
<dbReference type="GeneID" id="7825468"/>
<evidence type="ECO:0000256" key="3">
    <source>
        <dbReference type="ARBA" id="ARBA00022448"/>
    </source>
</evidence>
<dbReference type="Proteomes" id="UP000009168">
    <property type="component" value="Unassembled WGS sequence"/>
</dbReference>
<keyword evidence="8" id="KW-0811">Translocation</keyword>
<organism evidence="12 13">
    <name type="scientific">Tetrahymena thermophila (strain SB210)</name>
    <dbReference type="NCBI Taxonomy" id="312017"/>
    <lineage>
        <taxon>Eukaryota</taxon>
        <taxon>Sar</taxon>
        <taxon>Alveolata</taxon>
        <taxon>Ciliophora</taxon>
        <taxon>Intramacronucleata</taxon>
        <taxon>Oligohymenophorea</taxon>
        <taxon>Hymenostomatida</taxon>
        <taxon>Tetrahymenina</taxon>
        <taxon>Tetrahymenidae</taxon>
        <taxon>Tetrahymena</taxon>
    </lineage>
</organism>
<dbReference type="HOGENOM" id="CLU_1312388_0_0_1"/>
<keyword evidence="7 11" id="KW-1133">Transmembrane helix</keyword>
<keyword evidence="4 11" id="KW-0812">Transmembrane</keyword>
<dbReference type="GO" id="GO:0030150">
    <property type="term" value="P:protein import into mitochondrial matrix"/>
    <property type="evidence" value="ECO:0007669"/>
    <property type="project" value="TreeGrafter"/>
</dbReference>
<reference evidence="13" key="1">
    <citation type="journal article" date="2006" name="PLoS Biol.">
        <title>Macronuclear genome sequence of the ciliate Tetrahymena thermophila, a model eukaryote.</title>
        <authorList>
            <person name="Eisen J.A."/>
            <person name="Coyne R.S."/>
            <person name="Wu M."/>
            <person name="Wu D."/>
            <person name="Thiagarajan M."/>
            <person name="Wortman J.R."/>
            <person name="Badger J.H."/>
            <person name="Ren Q."/>
            <person name="Amedeo P."/>
            <person name="Jones K.M."/>
            <person name="Tallon L.J."/>
            <person name="Delcher A.L."/>
            <person name="Salzberg S.L."/>
            <person name="Silva J.C."/>
            <person name="Haas B.J."/>
            <person name="Majoros W.H."/>
            <person name="Farzad M."/>
            <person name="Carlton J.M."/>
            <person name="Smith R.K. Jr."/>
            <person name="Garg J."/>
            <person name="Pearlman R.E."/>
            <person name="Karrer K.M."/>
            <person name="Sun L."/>
            <person name="Manning G."/>
            <person name="Elde N.C."/>
            <person name="Turkewitz A.P."/>
            <person name="Asai D.J."/>
            <person name="Wilkes D.E."/>
            <person name="Wang Y."/>
            <person name="Cai H."/>
            <person name="Collins K."/>
            <person name="Stewart B.A."/>
            <person name="Lee S.R."/>
            <person name="Wilamowska K."/>
            <person name="Weinberg Z."/>
            <person name="Ruzzo W.L."/>
            <person name="Wloga D."/>
            <person name="Gaertig J."/>
            <person name="Frankel J."/>
            <person name="Tsao C.-C."/>
            <person name="Gorovsky M.A."/>
            <person name="Keeling P.J."/>
            <person name="Waller R.F."/>
            <person name="Patron N.J."/>
            <person name="Cherry J.M."/>
            <person name="Stover N.A."/>
            <person name="Krieger C.J."/>
            <person name="del Toro C."/>
            <person name="Ryder H.F."/>
            <person name="Williamson S.C."/>
            <person name="Barbeau R.A."/>
            <person name="Hamilton E.P."/>
            <person name="Orias E."/>
        </authorList>
    </citation>
    <scope>NUCLEOTIDE SEQUENCE [LARGE SCALE GENOMIC DNA]</scope>
    <source>
        <strain evidence="13">SB210</strain>
    </source>
</reference>
<sequence>MLNKSKEEQKFTEFQKFCNNIGQSFLLGSAIGIPCFFYHGYRYAPVTSKFQAGWQLAKTRGVLLGTNFLVWRLIFESSNHFLKQFRGKDDVFNWAAGGAFVGWILTIRAGPKLGLIWGVAYSGFYQGQYYFNKEFENFKQKCQLPESPQMEMIQNLNDQAQQIWLSLKLYHQNIFILRNNTLNFLENFKYNILEGFSNVLELKDNALSQD</sequence>
<evidence type="ECO:0000256" key="8">
    <source>
        <dbReference type="ARBA" id="ARBA00023010"/>
    </source>
</evidence>
<keyword evidence="9" id="KW-0496">Mitochondrion</keyword>
<evidence type="ECO:0000256" key="5">
    <source>
        <dbReference type="ARBA" id="ARBA00022792"/>
    </source>
</evidence>
<keyword evidence="5" id="KW-0999">Mitochondrion inner membrane</keyword>
<evidence type="ECO:0000313" key="12">
    <source>
        <dbReference type="EMBL" id="EAS00614.3"/>
    </source>
</evidence>
<evidence type="ECO:0000256" key="11">
    <source>
        <dbReference type="SAM" id="Phobius"/>
    </source>
</evidence>